<evidence type="ECO:0000313" key="3">
    <source>
        <dbReference type="Proteomes" id="UP001161247"/>
    </source>
</evidence>
<dbReference type="GO" id="GO:0016747">
    <property type="term" value="F:acyltransferase activity, transferring groups other than amino-acyl groups"/>
    <property type="evidence" value="ECO:0007669"/>
    <property type="project" value="InterPro"/>
</dbReference>
<dbReference type="EMBL" id="OX459126">
    <property type="protein sequence ID" value="CAI9118436.1"/>
    <property type="molecule type" value="Genomic_DNA"/>
</dbReference>
<dbReference type="PANTHER" id="PTHR46067">
    <property type="entry name" value="ACYL-COA N-ACYLTRANSFERASES (NAT) SUPERFAMILY PROTEIN"/>
    <property type="match status" value="1"/>
</dbReference>
<dbReference type="Pfam" id="PF13302">
    <property type="entry name" value="Acetyltransf_3"/>
    <property type="match status" value="1"/>
</dbReference>
<dbReference type="Proteomes" id="UP001161247">
    <property type="component" value="Chromosome 9"/>
</dbReference>
<feature type="domain" description="N-acetyltransferase" evidence="1">
    <location>
        <begin position="29"/>
        <end position="181"/>
    </location>
</feature>
<evidence type="ECO:0000259" key="1">
    <source>
        <dbReference type="PROSITE" id="PS51186"/>
    </source>
</evidence>
<name>A0AAV1EFG8_OLDCO</name>
<dbReference type="AlphaFoldDB" id="A0AAV1EFG8"/>
<dbReference type="PROSITE" id="PS51186">
    <property type="entry name" value="GNAT"/>
    <property type="match status" value="1"/>
</dbReference>
<accession>A0AAV1EFG8</accession>
<evidence type="ECO:0000313" key="2">
    <source>
        <dbReference type="EMBL" id="CAI9118436.1"/>
    </source>
</evidence>
<protein>
    <submittedName>
        <fullName evidence="2">OLC1v1020007C1</fullName>
    </submittedName>
</protein>
<dbReference type="PANTHER" id="PTHR46067:SF26">
    <property type="entry name" value="N-ACETYLTRANSFERASE DOMAIN-CONTAINING PROTEIN"/>
    <property type="match status" value="1"/>
</dbReference>
<keyword evidence="3" id="KW-1185">Reference proteome</keyword>
<dbReference type="InterPro" id="IPR000182">
    <property type="entry name" value="GNAT_dom"/>
</dbReference>
<gene>
    <name evidence="2" type="ORF">OLC1_LOCUS24308</name>
</gene>
<proteinExistence type="predicted"/>
<dbReference type="Gene3D" id="3.40.630.30">
    <property type="match status" value="1"/>
</dbReference>
<dbReference type="InterPro" id="IPR016181">
    <property type="entry name" value="Acyl_CoA_acyltransferase"/>
</dbReference>
<reference evidence="2" key="1">
    <citation type="submission" date="2023-03" db="EMBL/GenBank/DDBJ databases">
        <authorList>
            <person name="Julca I."/>
        </authorList>
    </citation>
    <scope>NUCLEOTIDE SEQUENCE</scope>
</reference>
<sequence>MEEQQLTSDPMDFEWSSATKAGADDYSDIRLRLLTLSDAGDCTEWLSDEKAAKFCFYDCLTSKEDVMNYVANVLIPHPWHRAICLKDKPVGSITVTPFAGDQYRCRAEIGYVLGPKYWGKGIATKAVKMVTYSVFREWANLDRLEAIVDVENFGSQRVLEKAGFCREGVLRKYCVLKGRIPRDMVMFSILSTDPQVQYFMFN</sequence>
<organism evidence="2 3">
    <name type="scientific">Oldenlandia corymbosa var. corymbosa</name>
    <dbReference type="NCBI Taxonomy" id="529605"/>
    <lineage>
        <taxon>Eukaryota</taxon>
        <taxon>Viridiplantae</taxon>
        <taxon>Streptophyta</taxon>
        <taxon>Embryophyta</taxon>
        <taxon>Tracheophyta</taxon>
        <taxon>Spermatophyta</taxon>
        <taxon>Magnoliopsida</taxon>
        <taxon>eudicotyledons</taxon>
        <taxon>Gunneridae</taxon>
        <taxon>Pentapetalae</taxon>
        <taxon>asterids</taxon>
        <taxon>lamiids</taxon>
        <taxon>Gentianales</taxon>
        <taxon>Rubiaceae</taxon>
        <taxon>Rubioideae</taxon>
        <taxon>Spermacoceae</taxon>
        <taxon>Hedyotis-Oldenlandia complex</taxon>
        <taxon>Oldenlandia</taxon>
    </lineage>
</organism>
<dbReference type="SUPFAM" id="SSF55729">
    <property type="entry name" value="Acyl-CoA N-acyltransferases (Nat)"/>
    <property type="match status" value="1"/>
</dbReference>